<evidence type="ECO:0000256" key="3">
    <source>
        <dbReference type="ARBA" id="ARBA00023128"/>
    </source>
</evidence>
<dbReference type="GO" id="GO:0034551">
    <property type="term" value="P:mitochondrial respiratory chain complex III assembly"/>
    <property type="evidence" value="ECO:0007669"/>
    <property type="project" value="TreeGrafter"/>
</dbReference>
<dbReference type="OrthoDB" id="16290at2759"/>
<comment type="subcellular location">
    <subcellularLocation>
        <location evidence="1">Mitochondrion matrix</location>
        <location evidence="1">Mitochondrion nucleoid</location>
    </subcellularLocation>
</comment>
<proteinExistence type="predicted"/>
<keyword evidence="2" id="KW-0809">Transit peptide</keyword>
<keyword evidence="8" id="KW-1185">Reference proteome</keyword>
<dbReference type="EMBL" id="JACEEZ010021948">
    <property type="protein sequence ID" value="KAG0712939.1"/>
    <property type="molecule type" value="Genomic_DNA"/>
</dbReference>
<gene>
    <name evidence="7" type="primary">UQCC2</name>
    <name evidence="7" type="ORF">GWK47_017336</name>
</gene>
<evidence type="ECO:0000256" key="4">
    <source>
        <dbReference type="ARBA" id="ARBA00023271"/>
    </source>
</evidence>
<accession>A0A8J5CJV2</accession>
<evidence type="ECO:0000313" key="8">
    <source>
        <dbReference type="Proteomes" id="UP000770661"/>
    </source>
</evidence>
<evidence type="ECO:0000256" key="1">
    <source>
        <dbReference type="ARBA" id="ARBA00004436"/>
    </source>
</evidence>
<protein>
    <recommendedName>
        <fullName evidence="6">Mitochondrial nucleoid factor 1</fullName>
    </recommendedName>
    <alternativeName>
        <fullName evidence="5">Mitochondrial protein M19</fullName>
    </alternativeName>
</protein>
<evidence type="ECO:0000256" key="6">
    <source>
        <dbReference type="ARBA" id="ARBA00032983"/>
    </source>
</evidence>
<comment type="caution">
    <text evidence="7">The sequence shown here is derived from an EMBL/GenBank/DDBJ whole genome shotgun (WGS) entry which is preliminary data.</text>
</comment>
<evidence type="ECO:0000256" key="2">
    <source>
        <dbReference type="ARBA" id="ARBA00022946"/>
    </source>
</evidence>
<dbReference type="GO" id="GO:0042645">
    <property type="term" value="C:mitochondrial nucleoid"/>
    <property type="evidence" value="ECO:0007669"/>
    <property type="project" value="UniProtKB-SubCell"/>
</dbReference>
<keyword evidence="3" id="KW-0496">Mitochondrion</keyword>
<reference evidence="7" key="1">
    <citation type="submission" date="2020-07" db="EMBL/GenBank/DDBJ databases">
        <title>The High-quality genome of the commercially important snow crab, Chionoecetes opilio.</title>
        <authorList>
            <person name="Jeong J.-H."/>
            <person name="Ryu S."/>
        </authorList>
    </citation>
    <scope>NUCLEOTIDE SEQUENCE</scope>
    <source>
        <strain evidence="7">MADBK_172401_WGS</strain>
        <tissue evidence="7">Digestive gland</tissue>
    </source>
</reference>
<keyword evidence="4" id="KW-1135">Mitochondrion nucleoid</keyword>
<dbReference type="AlphaFoldDB" id="A0A8J5CJV2"/>
<dbReference type="InterPro" id="IPR037698">
    <property type="entry name" value="UQCC2"/>
</dbReference>
<evidence type="ECO:0000256" key="5">
    <source>
        <dbReference type="ARBA" id="ARBA00031206"/>
    </source>
</evidence>
<dbReference type="PANTHER" id="PTHR34260">
    <property type="entry name" value="UBIQUINOL-CYTOCHROME-C REDUCTASE COMPLEX ASSEMBLY FACTOR 2"/>
    <property type="match status" value="1"/>
</dbReference>
<dbReference type="PANTHER" id="PTHR34260:SF1">
    <property type="entry name" value="UBIQUINOL-CYTOCHROME-C REDUCTASE COMPLEX ASSEMBLY FACTOR 2"/>
    <property type="match status" value="1"/>
</dbReference>
<sequence length="115" mass="13263">MARNSYRNFLKLLEKWPVDASKSADRDLGEYLRRRVTEAFRQGEASAVNEKECHRIYTSLNRVASGVYSTKYPRSLTSTSTGLSAEQCNQVLSAQFLNTLEEQEKGFFKRLFQKN</sequence>
<organism evidence="7 8">
    <name type="scientific">Chionoecetes opilio</name>
    <name type="common">Atlantic snow crab</name>
    <name type="synonym">Cancer opilio</name>
    <dbReference type="NCBI Taxonomy" id="41210"/>
    <lineage>
        <taxon>Eukaryota</taxon>
        <taxon>Metazoa</taxon>
        <taxon>Ecdysozoa</taxon>
        <taxon>Arthropoda</taxon>
        <taxon>Crustacea</taxon>
        <taxon>Multicrustacea</taxon>
        <taxon>Malacostraca</taxon>
        <taxon>Eumalacostraca</taxon>
        <taxon>Eucarida</taxon>
        <taxon>Decapoda</taxon>
        <taxon>Pleocyemata</taxon>
        <taxon>Brachyura</taxon>
        <taxon>Eubrachyura</taxon>
        <taxon>Majoidea</taxon>
        <taxon>Majidae</taxon>
        <taxon>Chionoecetes</taxon>
    </lineage>
</organism>
<dbReference type="Pfam" id="PF20180">
    <property type="entry name" value="UQCC2_CBP6"/>
    <property type="match status" value="1"/>
</dbReference>
<dbReference type="Proteomes" id="UP000770661">
    <property type="component" value="Unassembled WGS sequence"/>
</dbReference>
<evidence type="ECO:0000313" key="7">
    <source>
        <dbReference type="EMBL" id="KAG0712939.1"/>
    </source>
</evidence>
<name>A0A8J5CJV2_CHIOP</name>